<accession>A0ABT3ZAN9</accession>
<dbReference type="InterPro" id="IPR006311">
    <property type="entry name" value="TAT_signal"/>
</dbReference>
<protein>
    <submittedName>
        <fullName evidence="2">Sorbitol dehydrogenase family protein</fullName>
    </submittedName>
</protein>
<keyword evidence="1" id="KW-0732">Signal</keyword>
<feature type="signal peptide" evidence="1">
    <location>
        <begin position="1"/>
        <end position="36"/>
    </location>
</feature>
<dbReference type="EMBL" id="JAOVZR010000001">
    <property type="protein sequence ID" value="MCY0148399.1"/>
    <property type="molecule type" value="Genomic_DNA"/>
</dbReference>
<proteinExistence type="predicted"/>
<gene>
    <name evidence="2" type="ORF">OEG84_11930</name>
</gene>
<comment type="caution">
    <text evidence="2">The sequence shown here is derived from an EMBL/GenBank/DDBJ whole genome shotgun (WGS) entry which is preliminary data.</text>
</comment>
<feature type="chain" id="PRO_5047294662" evidence="1">
    <location>
        <begin position="37"/>
        <end position="146"/>
    </location>
</feature>
<dbReference type="InterPro" id="IPR024651">
    <property type="entry name" value="FAD-SLDH_ssu"/>
</dbReference>
<sequence length="146" mass="15366">MSRPSPTPSPRLTRRAMLTAGTALALTAVIQWPAQATTGMDADAFLALSKELTGKADLDGDIAAKMLKAFETIGKTDEIAALANGQAKPDLGNDIVAAWYSGFSPDPDSSEVVAYNDALMWQAMPYTKPMGQCGGETGYWAEPPVG</sequence>
<organism evidence="2 3">
    <name type="scientific">Hoeflea algicola</name>
    <dbReference type="NCBI Taxonomy" id="2983763"/>
    <lineage>
        <taxon>Bacteria</taxon>
        <taxon>Pseudomonadati</taxon>
        <taxon>Pseudomonadota</taxon>
        <taxon>Alphaproteobacteria</taxon>
        <taxon>Hyphomicrobiales</taxon>
        <taxon>Rhizobiaceae</taxon>
        <taxon>Hoeflea</taxon>
    </lineage>
</organism>
<reference evidence="2" key="1">
    <citation type="submission" date="2022-10" db="EMBL/GenBank/DDBJ databases">
        <title>Hoeflea sp. G2-23, isolated from marine algae.</title>
        <authorList>
            <person name="Kristyanto S."/>
            <person name="Kim J.M."/>
            <person name="Jeon C.O."/>
        </authorList>
    </citation>
    <scope>NUCLEOTIDE SEQUENCE</scope>
    <source>
        <strain evidence="2">G2-23</strain>
    </source>
</reference>
<dbReference type="Pfam" id="PF12318">
    <property type="entry name" value="FAD-SLDH"/>
    <property type="match status" value="2"/>
</dbReference>
<dbReference type="RefSeq" id="WP_267653966.1">
    <property type="nucleotide sequence ID" value="NZ_JAOVZR010000001.1"/>
</dbReference>
<evidence type="ECO:0000313" key="2">
    <source>
        <dbReference type="EMBL" id="MCY0148399.1"/>
    </source>
</evidence>
<evidence type="ECO:0000313" key="3">
    <source>
        <dbReference type="Proteomes" id="UP001073227"/>
    </source>
</evidence>
<name>A0ABT3ZAN9_9HYPH</name>
<evidence type="ECO:0000256" key="1">
    <source>
        <dbReference type="SAM" id="SignalP"/>
    </source>
</evidence>
<dbReference type="Proteomes" id="UP001073227">
    <property type="component" value="Unassembled WGS sequence"/>
</dbReference>
<keyword evidence="3" id="KW-1185">Reference proteome</keyword>
<dbReference type="PROSITE" id="PS51318">
    <property type="entry name" value="TAT"/>
    <property type="match status" value="1"/>
</dbReference>